<name>A0A8X6Y4B2_9ARAC</name>
<comment type="caution">
    <text evidence="1">The sequence shown here is derived from an EMBL/GenBank/DDBJ whole genome shotgun (WGS) entry which is preliminary data.</text>
</comment>
<organism evidence="1 2">
    <name type="scientific">Trichonephila inaurata madagascariensis</name>
    <dbReference type="NCBI Taxonomy" id="2747483"/>
    <lineage>
        <taxon>Eukaryota</taxon>
        <taxon>Metazoa</taxon>
        <taxon>Ecdysozoa</taxon>
        <taxon>Arthropoda</taxon>
        <taxon>Chelicerata</taxon>
        <taxon>Arachnida</taxon>
        <taxon>Araneae</taxon>
        <taxon>Araneomorphae</taxon>
        <taxon>Entelegynae</taxon>
        <taxon>Araneoidea</taxon>
        <taxon>Nephilidae</taxon>
        <taxon>Trichonephila</taxon>
        <taxon>Trichonephila inaurata</taxon>
    </lineage>
</organism>
<gene>
    <name evidence="1" type="ORF">TNIN_253921</name>
</gene>
<sequence length="81" mass="9427">MSSSKVTMQLKPSVVFVSFKELLLYRSKDMSPSITLNLEKKHRQYRYPSNTPDEVINQIMSDGHRQIVEELSKCSFLFAEN</sequence>
<reference evidence="1" key="1">
    <citation type="submission" date="2020-08" db="EMBL/GenBank/DDBJ databases">
        <title>Multicomponent nature underlies the extraordinary mechanical properties of spider dragline silk.</title>
        <authorList>
            <person name="Kono N."/>
            <person name="Nakamura H."/>
            <person name="Mori M."/>
            <person name="Yoshida Y."/>
            <person name="Ohtoshi R."/>
            <person name="Malay A.D."/>
            <person name="Moran D.A.P."/>
            <person name="Tomita M."/>
            <person name="Numata K."/>
            <person name="Arakawa K."/>
        </authorList>
    </citation>
    <scope>NUCLEOTIDE SEQUENCE</scope>
</reference>
<evidence type="ECO:0000313" key="2">
    <source>
        <dbReference type="Proteomes" id="UP000886998"/>
    </source>
</evidence>
<protein>
    <submittedName>
        <fullName evidence="1">Uncharacterized protein</fullName>
    </submittedName>
</protein>
<dbReference type="EMBL" id="BMAV01015688">
    <property type="protein sequence ID" value="GFY65785.1"/>
    <property type="molecule type" value="Genomic_DNA"/>
</dbReference>
<evidence type="ECO:0000313" key="1">
    <source>
        <dbReference type="EMBL" id="GFY65785.1"/>
    </source>
</evidence>
<dbReference type="AlphaFoldDB" id="A0A8X6Y4B2"/>
<dbReference type="Proteomes" id="UP000886998">
    <property type="component" value="Unassembled WGS sequence"/>
</dbReference>
<keyword evidence="2" id="KW-1185">Reference proteome</keyword>
<proteinExistence type="predicted"/>
<accession>A0A8X6Y4B2</accession>